<dbReference type="InterPro" id="IPR038666">
    <property type="entry name" value="SSP1_head-tail_sf"/>
</dbReference>
<protein>
    <submittedName>
        <fullName evidence="1">Putative head-tail joining protein</fullName>
    </submittedName>
</protein>
<organism evidence="1">
    <name type="scientific">viral metagenome</name>
    <dbReference type="NCBI Taxonomy" id="1070528"/>
    <lineage>
        <taxon>unclassified sequences</taxon>
        <taxon>metagenomes</taxon>
        <taxon>organismal metagenomes</taxon>
    </lineage>
</organism>
<dbReference type="NCBIfam" id="TIGR01563">
    <property type="entry name" value="gp16_SPP1"/>
    <property type="match status" value="1"/>
</dbReference>
<dbReference type="InterPro" id="IPR008767">
    <property type="entry name" value="Phage_SPP1_head-tail_adaptor"/>
</dbReference>
<dbReference type="Gene3D" id="2.40.10.270">
    <property type="entry name" value="Bacteriophage SPP1 head-tail adaptor protein"/>
    <property type="match status" value="1"/>
</dbReference>
<dbReference type="AlphaFoldDB" id="A0A6M3JUE2"/>
<accession>A0A6M3JUE2</accession>
<gene>
    <name evidence="1" type="ORF">MM415A02806_0010</name>
</gene>
<proteinExistence type="predicted"/>
<sequence length="106" mass="12509">MNTGKLNKRITIQAFTATQDEYGGQVQTWTDVCGKWARVEPLNGREYFASQLLVNKIDTRFTIRYREGLKTNMRVVYNSEDYNIQSIINMEEKNREMQLMCMRITT</sequence>
<dbReference type="EMBL" id="MT141941">
    <property type="protein sequence ID" value="QJA72317.1"/>
    <property type="molecule type" value="Genomic_DNA"/>
</dbReference>
<reference evidence="1" key="1">
    <citation type="submission" date="2020-03" db="EMBL/GenBank/DDBJ databases">
        <title>The deep terrestrial virosphere.</title>
        <authorList>
            <person name="Holmfeldt K."/>
            <person name="Nilsson E."/>
            <person name="Simone D."/>
            <person name="Lopez-Fernandez M."/>
            <person name="Wu X."/>
            <person name="de Brujin I."/>
            <person name="Lundin D."/>
            <person name="Andersson A."/>
            <person name="Bertilsson S."/>
            <person name="Dopson M."/>
        </authorList>
    </citation>
    <scope>NUCLEOTIDE SEQUENCE</scope>
    <source>
        <strain evidence="1">MM415A02806</strain>
    </source>
</reference>
<dbReference type="Pfam" id="PF05521">
    <property type="entry name" value="Phage_HCP"/>
    <property type="match status" value="1"/>
</dbReference>
<name>A0A6M3JUE2_9ZZZZ</name>
<evidence type="ECO:0000313" key="1">
    <source>
        <dbReference type="EMBL" id="QJA72317.1"/>
    </source>
</evidence>